<dbReference type="RefSeq" id="WP_212229610.1">
    <property type="nucleotide sequence ID" value="NZ_JAGUCN010000018.1"/>
</dbReference>
<feature type="domain" description="UspA" evidence="2">
    <location>
        <begin position="2"/>
        <end position="140"/>
    </location>
</feature>
<reference evidence="3 4" key="1">
    <citation type="journal article" date="2014" name="Int. J. Syst. Evol. Microbiol.">
        <title>Carboxylicivirga gen. nov. in the family Marinilabiliaceae with two novel species, Carboxylicivirga mesophila sp. nov. and Carboxylicivirga taeanensis sp. nov., and reclassification of Cytophaga fermentans as Saccharicrinis fermentans gen. nov., comb. nov.</title>
        <authorList>
            <person name="Yang S.H."/>
            <person name="Seo H.S."/>
            <person name="Woo J.H."/>
            <person name="Oh H.M."/>
            <person name="Jang H."/>
            <person name="Lee J.H."/>
            <person name="Kim S.J."/>
            <person name="Kwon K.K."/>
        </authorList>
    </citation>
    <scope>NUCLEOTIDE SEQUENCE [LARGE SCALE GENOMIC DNA]</scope>
    <source>
        <strain evidence="3 4">JCM 18290</strain>
    </source>
</reference>
<accession>A0ABS5KCZ2</accession>
<dbReference type="PANTHER" id="PTHR46268">
    <property type="entry name" value="STRESS RESPONSE PROTEIN NHAX"/>
    <property type="match status" value="1"/>
</dbReference>
<sequence length="280" mass="31706">MKEVLVPVDFSEESIIALDFGIDLANHLNANIRVIHVKTDSVIIPFFSANEADDRLNQDVEAWAEQLHRRFIHKYKVSCGVFDYKIREGNIVKEIANQARYGDTTIIVLGSHEDKSITSRWVGSPAYRLVAHAPCPVLVVNKRMKLKHAIKSIALPVDYSIASRKKVPAIAGVARLFDAKVHVVGLKTSDLDWMNEQMKAFVKQVEKFVVERARVEVKHSQLTGRDFSENLMNYAEENAIDLITTHVHHANNPFVRVFQSFTNDLINKSLKPVLVIPTKD</sequence>
<proteinExistence type="inferred from homology"/>
<dbReference type="CDD" id="cd00293">
    <property type="entry name" value="USP-like"/>
    <property type="match status" value="2"/>
</dbReference>
<dbReference type="PANTHER" id="PTHR46268:SF6">
    <property type="entry name" value="UNIVERSAL STRESS PROTEIN UP12"/>
    <property type="match status" value="1"/>
</dbReference>
<evidence type="ECO:0000259" key="2">
    <source>
        <dbReference type="Pfam" id="PF00582"/>
    </source>
</evidence>
<feature type="domain" description="UspA" evidence="2">
    <location>
        <begin position="151"/>
        <end position="277"/>
    </location>
</feature>
<dbReference type="InterPro" id="IPR006016">
    <property type="entry name" value="UspA"/>
</dbReference>
<comment type="caution">
    <text evidence="3">The sequence shown here is derived from an EMBL/GenBank/DDBJ whole genome shotgun (WGS) entry which is preliminary data.</text>
</comment>
<dbReference type="EMBL" id="JAGUCN010000018">
    <property type="protein sequence ID" value="MBS2212794.1"/>
    <property type="molecule type" value="Genomic_DNA"/>
</dbReference>
<dbReference type="Proteomes" id="UP000721861">
    <property type="component" value="Unassembled WGS sequence"/>
</dbReference>
<protein>
    <submittedName>
        <fullName evidence="3">Universal stress protein</fullName>
    </submittedName>
</protein>
<dbReference type="Pfam" id="PF00582">
    <property type="entry name" value="Usp"/>
    <property type="match status" value="2"/>
</dbReference>
<gene>
    <name evidence="3" type="ORF">KEM09_15345</name>
</gene>
<keyword evidence="4" id="KW-1185">Reference proteome</keyword>
<comment type="similarity">
    <text evidence="1">Belongs to the universal stress protein A family.</text>
</comment>
<dbReference type="PRINTS" id="PR01438">
    <property type="entry name" value="UNVRSLSTRESS"/>
</dbReference>
<evidence type="ECO:0000256" key="1">
    <source>
        <dbReference type="ARBA" id="ARBA00008791"/>
    </source>
</evidence>
<evidence type="ECO:0000313" key="3">
    <source>
        <dbReference type="EMBL" id="MBS2212794.1"/>
    </source>
</evidence>
<dbReference type="Gene3D" id="3.40.50.12370">
    <property type="match status" value="1"/>
</dbReference>
<name>A0ABS5KCZ2_9BACT</name>
<organism evidence="3 4">
    <name type="scientific">Carboxylicivirga mesophila</name>
    <dbReference type="NCBI Taxonomy" id="1166478"/>
    <lineage>
        <taxon>Bacteria</taxon>
        <taxon>Pseudomonadati</taxon>
        <taxon>Bacteroidota</taxon>
        <taxon>Bacteroidia</taxon>
        <taxon>Marinilabiliales</taxon>
        <taxon>Marinilabiliaceae</taxon>
        <taxon>Carboxylicivirga</taxon>
    </lineage>
</organism>
<dbReference type="InterPro" id="IPR006015">
    <property type="entry name" value="Universal_stress_UspA"/>
</dbReference>
<evidence type="ECO:0000313" key="4">
    <source>
        <dbReference type="Proteomes" id="UP000721861"/>
    </source>
</evidence>
<dbReference type="SUPFAM" id="SSF52402">
    <property type="entry name" value="Adenine nucleotide alpha hydrolases-like"/>
    <property type="match status" value="2"/>
</dbReference>